<evidence type="ECO:0000313" key="5">
    <source>
        <dbReference type="Proteomes" id="UP000252023"/>
    </source>
</evidence>
<dbReference type="EMBL" id="CP030918">
    <property type="protein sequence ID" value="AXC48832.1"/>
    <property type="molecule type" value="Genomic_DNA"/>
</dbReference>
<evidence type="ECO:0000313" key="4">
    <source>
        <dbReference type="EMBL" id="AXC48832.1"/>
    </source>
</evidence>
<keyword evidence="5" id="KW-1185">Reference proteome</keyword>
<sequence>MTRVGFLLFDGFSNMVLSCLLEPLRAVRDQTGHDISWQVLTPDERPVRSSSGLQIAPDGPAATGYDMLILVAGYGYADHARHARHVRRLARAAAIVVGADTGAWIIAAAGLLSGQRATLHWSLLADFAEAFPEVQVAPDKHVTQGRIWSCGSASAALDLMLVFIGERFGQANAFLAANMFLHDASLTPDQPRARLPGSGSARLRQIVALMSSQIEAAPPLERIAAEAGVSLGKLDRMFRFEVGMAPGRYFQMLRLARARDMAASTDLNLREIALRCGYSGAPALSKAHRQAFGQPLRQAGKSRSISLAQPLNP</sequence>
<dbReference type="PANTHER" id="PTHR43130:SF3">
    <property type="entry name" value="HTH-TYPE TRANSCRIPTIONAL REGULATOR RV1931C"/>
    <property type="match status" value="1"/>
</dbReference>
<dbReference type="InterPro" id="IPR052158">
    <property type="entry name" value="INH-QAR"/>
</dbReference>
<gene>
    <name evidence="4" type="ORF">DRW48_03220</name>
</gene>
<dbReference type="PROSITE" id="PS01124">
    <property type="entry name" value="HTH_ARAC_FAMILY_2"/>
    <property type="match status" value="1"/>
</dbReference>
<keyword evidence="1" id="KW-0805">Transcription regulation</keyword>
<dbReference type="KEGG" id="pars:DRW48_03220"/>
<dbReference type="SUPFAM" id="SSF46689">
    <property type="entry name" value="Homeodomain-like"/>
    <property type="match status" value="2"/>
</dbReference>
<dbReference type="InterPro" id="IPR009057">
    <property type="entry name" value="Homeodomain-like_sf"/>
</dbReference>
<dbReference type="InterPro" id="IPR002818">
    <property type="entry name" value="DJ-1/PfpI"/>
</dbReference>
<dbReference type="Gene3D" id="1.10.10.60">
    <property type="entry name" value="Homeodomain-like"/>
    <property type="match status" value="1"/>
</dbReference>
<evidence type="ECO:0000256" key="1">
    <source>
        <dbReference type="ARBA" id="ARBA00023015"/>
    </source>
</evidence>
<dbReference type="GO" id="GO:0043565">
    <property type="term" value="F:sequence-specific DNA binding"/>
    <property type="evidence" value="ECO:0007669"/>
    <property type="project" value="InterPro"/>
</dbReference>
<feature type="domain" description="HTH araC/xylS-type" evidence="3">
    <location>
        <begin position="204"/>
        <end position="302"/>
    </location>
</feature>
<dbReference type="PANTHER" id="PTHR43130">
    <property type="entry name" value="ARAC-FAMILY TRANSCRIPTIONAL REGULATOR"/>
    <property type="match status" value="1"/>
</dbReference>
<protein>
    <submittedName>
        <fullName evidence="4">Helix-turn-helix domain-containing protein</fullName>
    </submittedName>
</protein>
<dbReference type="RefSeq" id="WP_114075151.1">
    <property type="nucleotide sequence ID" value="NZ_CP030918.1"/>
</dbReference>
<reference evidence="5" key="1">
    <citation type="submission" date="2018-07" db="EMBL/GenBank/DDBJ databases">
        <title>Genome sequencing of Paracoccus sp. SC2-6.</title>
        <authorList>
            <person name="Heo J."/>
            <person name="Kim S.-J."/>
            <person name="Kwon S.-W."/>
        </authorList>
    </citation>
    <scope>NUCLEOTIDE SEQUENCE [LARGE SCALE GENOMIC DNA]</scope>
    <source>
        <strain evidence="5">SC2-6</strain>
    </source>
</reference>
<dbReference type="InterPro" id="IPR018060">
    <property type="entry name" value="HTH_AraC"/>
</dbReference>
<dbReference type="Proteomes" id="UP000252023">
    <property type="component" value="Chromosome"/>
</dbReference>
<dbReference type="InterPro" id="IPR029062">
    <property type="entry name" value="Class_I_gatase-like"/>
</dbReference>
<dbReference type="SMART" id="SM00342">
    <property type="entry name" value="HTH_ARAC"/>
    <property type="match status" value="1"/>
</dbReference>
<dbReference type="Gene3D" id="3.40.50.880">
    <property type="match status" value="1"/>
</dbReference>
<proteinExistence type="predicted"/>
<organism evidence="4 5">
    <name type="scientific">Paracoccus suum</name>
    <dbReference type="NCBI Taxonomy" id="2259340"/>
    <lineage>
        <taxon>Bacteria</taxon>
        <taxon>Pseudomonadati</taxon>
        <taxon>Pseudomonadota</taxon>
        <taxon>Alphaproteobacteria</taxon>
        <taxon>Rhodobacterales</taxon>
        <taxon>Paracoccaceae</taxon>
        <taxon>Paracoccus</taxon>
    </lineage>
</organism>
<dbReference type="SUPFAM" id="SSF52317">
    <property type="entry name" value="Class I glutamine amidotransferase-like"/>
    <property type="match status" value="1"/>
</dbReference>
<evidence type="ECO:0000259" key="3">
    <source>
        <dbReference type="PROSITE" id="PS01124"/>
    </source>
</evidence>
<accession>A0A344PHH7</accession>
<dbReference type="CDD" id="cd03136">
    <property type="entry name" value="GATase1_AraC_ArgR_like"/>
    <property type="match status" value="1"/>
</dbReference>
<dbReference type="AlphaFoldDB" id="A0A344PHH7"/>
<dbReference type="Pfam" id="PF01965">
    <property type="entry name" value="DJ-1_PfpI"/>
    <property type="match status" value="1"/>
</dbReference>
<dbReference type="Pfam" id="PF12833">
    <property type="entry name" value="HTH_18"/>
    <property type="match status" value="1"/>
</dbReference>
<name>A0A344PHH7_9RHOB</name>
<keyword evidence="2" id="KW-0804">Transcription</keyword>
<evidence type="ECO:0000256" key="2">
    <source>
        <dbReference type="ARBA" id="ARBA00023163"/>
    </source>
</evidence>
<dbReference type="GO" id="GO:0003700">
    <property type="term" value="F:DNA-binding transcription factor activity"/>
    <property type="evidence" value="ECO:0007669"/>
    <property type="project" value="InterPro"/>
</dbReference>
<dbReference type="OrthoDB" id="9793400at2"/>